<dbReference type="Pfam" id="PF00069">
    <property type="entry name" value="Pkinase"/>
    <property type="match status" value="1"/>
</dbReference>
<dbReference type="SUPFAM" id="SSF56112">
    <property type="entry name" value="Protein kinase-like (PK-like)"/>
    <property type="match status" value="1"/>
</dbReference>
<dbReference type="PROSITE" id="PS50011">
    <property type="entry name" value="PROTEIN_KINASE_DOM"/>
    <property type="match status" value="1"/>
</dbReference>
<feature type="non-terminal residue" evidence="2">
    <location>
        <position position="1"/>
    </location>
</feature>
<dbReference type="GO" id="GO:0004672">
    <property type="term" value="F:protein kinase activity"/>
    <property type="evidence" value="ECO:0007669"/>
    <property type="project" value="InterPro"/>
</dbReference>
<name>A0A3D3R7N6_9PLAN</name>
<accession>A0A3D3R7N6</accession>
<keyword evidence="2" id="KW-0808">Transferase</keyword>
<organism evidence="2 3">
    <name type="scientific">Gimesia maris</name>
    <dbReference type="NCBI Taxonomy" id="122"/>
    <lineage>
        <taxon>Bacteria</taxon>
        <taxon>Pseudomonadati</taxon>
        <taxon>Planctomycetota</taxon>
        <taxon>Planctomycetia</taxon>
        <taxon>Planctomycetales</taxon>
        <taxon>Planctomycetaceae</taxon>
        <taxon>Gimesia</taxon>
    </lineage>
</organism>
<protein>
    <submittedName>
        <fullName evidence="2">Bifunctional peroxiredoxin/serine/threonine-protein kinase</fullName>
    </submittedName>
</protein>
<gene>
    <name evidence="2" type="ORF">DIT97_18370</name>
</gene>
<dbReference type="InterPro" id="IPR052751">
    <property type="entry name" value="Plant_MAPKKK"/>
</dbReference>
<proteinExistence type="predicted"/>
<keyword evidence="2" id="KW-0418">Kinase</keyword>
<dbReference type="EMBL" id="DQAY01000111">
    <property type="protein sequence ID" value="HCO24891.1"/>
    <property type="molecule type" value="Genomic_DNA"/>
</dbReference>
<dbReference type="Gene3D" id="1.10.510.10">
    <property type="entry name" value="Transferase(Phosphotransferase) domain 1"/>
    <property type="match status" value="1"/>
</dbReference>
<dbReference type="GO" id="GO:0005524">
    <property type="term" value="F:ATP binding"/>
    <property type="evidence" value="ECO:0007669"/>
    <property type="project" value="InterPro"/>
</dbReference>
<sequence>TAPATISADDTNGISGTPAYMSPEQARGAQLSAASDIFSLGLIFVEMLCGESVMRDMTALEIISALWKTDFVESLTAQIPQEFRSDLLDLFAMEPGKRPSAKEVSRRMAELG</sequence>
<dbReference type="Proteomes" id="UP000263642">
    <property type="component" value="Unassembled WGS sequence"/>
</dbReference>
<comment type="caution">
    <text evidence="2">The sequence shown here is derived from an EMBL/GenBank/DDBJ whole genome shotgun (WGS) entry which is preliminary data.</text>
</comment>
<evidence type="ECO:0000313" key="2">
    <source>
        <dbReference type="EMBL" id="HCO24891.1"/>
    </source>
</evidence>
<dbReference type="AlphaFoldDB" id="A0A3D3R7N6"/>
<evidence type="ECO:0000313" key="3">
    <source>
        <dbReference type="Proteomes" id="UP000263642"/>
    </source>
</evidence>
<dbReference type="InterPro" id="IPR000719">
    <property type="entry name" value="Prot_kinase_dom"/>
</dbReference>
<reference evidence="2 3" key="1">
    <citation type="journal article" date="2018" name="Nat. Biotechnol.">
        <title>A standardized bacterial taxonomy based on genome phylogeny substantially revises the tree of life.</title>
        <authorList>
            <person name="Parks D.H."/>
            <person name="Chuvochina M."/>
            <person name="Waite D.W."/>
            <person name="Rinke C."/>
            <person name="Skarshewski A."/>
            <person name="Chaumeil P.A."/>
            <person name="Hugenholtz P."/>
        </authorList>
    </citation>
    <scope>NUCLEOTIDE SEQUENCE [LARGE SCALE GENOMIC DNA]</scope>
    <source>
        <strain evidence="2">UBA9375</strain>
    </source>
</reference>
<dbReference type="PANTHER" id="PTHR48011">
    <property type="entry name" value="CCR4-NOT TRANSCRIPTIONAL COMPLEX SUBUNIT CAF120-RELATED"/>
    <property type="match status" value="1"/>
</dbReference>
<dbReference type="PANTHER" id="PTHR48011:SF4">
    <property type="entry name" value="MITOGEN-ACTIVATED PROTEIN KINASE KINASE KINASE 19"/>
    <property type="match status" value="1"/>
</dbReference>
<dbReference type="GO" id="GO:0007165">
    <property type="term" value="P:signal transduction"/>
    <property type="evidence" value="ECO:0007669"/>
    <property type="project" value="TreeGrafter"/>
</dbReference>
<dbReference type="InterPro" id="IPR011009">
    <property type="entry name" value="Kinase-like_dom_sf"/>
</dbReference>
<evidence type="ECO:0000259" key="1">
    <source>
        <dbReference type="PROSITE" id="PS50011"/>
    </source>
</evidence>
<feature type="domain" description="Protein kinase" evidence="1">
    <location>
        <begin position="1"/>
        <end position="111"/>
    </location>
</feature>